<evidence type="ECO:0000256" key="10">
    <source>
        <dbReference type="ARBA" id="ARBA00023014"/>
    </source>
</evidence>
<comment type="function">
    <text evidence="2">Catalyzes the removal of elemental sulfur atoms from cysteine to produce alanine. Seems to participate in the biosynthesis of the nitrogenase metalloclusters by providing the inorganic sulfur required for the Fe-S core formation.</text>
</comment>
<evidence type="ECO:0000256" key="4">
    <source>
        <dbReference type="ARBA" id="ARBA00012239"/>
    </source>
</evidence>
<evidence type="ECO:0000259" key="13">
    <source>
        <dbReference type="Pfam" id="PF00266"/>
    </source>
</evidence>
<keyword evidence="7" id="KW-0479">Metal-binding</keyword>
<evidence type="ECO:0000256" key="2">
    <source>
        <dbReference type="ARBA" id="ARBA00003120"/>
    </source>
</evidence>
<evidence type="ECO:0000256" key="8">
    <source>
        <dbReference type="ARBA" id="ARBA00022898"/>
    </source>
</evidence>
<reference evidence="14" key="1">
    <citation type="submission" date="2022-06" db="EMBL/GenBank/DDBJ databases">
        <title>Sneathiella actinostolidae sp. nov., isolated from a sea anemonein the Western Pacific Ocean.</title>
        <authorList>
            <person name="Wei M.J."/>
        </authorList>
    </citation>
    <scope>NUCLEOTIDE SEQUENCE</scope>
    <source>
        <strain evidence="14">PHK-P5</strain>
    </source>
</reference>
<dbReference type="InterPro" id="IPR016454">
    <property type="entry name" value="Cysteine_dSase"/>
</dbReference>
<dbReference type="SUPFAM" id="SSF53383">
    <property type="entry name" value="PLP-dependent transferases"/>
    <property type="match status" value="1"/>
</dbReference>
<comment type="similarity">
    <text evidence="3">Belongs to the class-V pyridoxal-phosphate-dependent aminotransferase family. NifS/IscS subfamily.</text>
</comment>
<keyword evidence="15" id="KW-1185">Reference proteome</keyword>
<dbReference type="PIRSF" id="PIRSF005572">
    <property type="entry name" value="NifS"/>
    <property type="match status" value="1"/>
</dbReference>
<dbReference type="InterPro" id="IPR015421">
    <property type="entry name" value="PyrdxlP-dep_Trfase_major"/>
</dbReference>
<protein>
    <recommendedName>
        <fullName evidence="5">Cysteine desulfurase</fullName>
        <ecNumber evidence="4">2.8.1.7</ecNumber>
    </recommendedName>
</protein>
<dbReference type="InterPro" id="IPR020578">
    <property type="entry name" value="Aminotrans_V_PyrdxlP_BS"/>
</dbReference>
<proteinExistence type="inferred from homology"/>
<evidence type="ECO:0000256" key="1">
    <source>
        <dbReference type="ARBA" id="ARBA00001933"/>
    </source>
</evidence>
<keyword evidence="6" id="KW-0808">Transferase</keyword>
<dbReference type="Gene3D" id="3.40.640.10">
    <property type="entry name" value="Type I PLP-dependent aspartate aminotransferase-like (Major domain)"/>
    <property type="match status" value="1"/>
</dbReference>
<dbReference type="Pfam" id="PF00266">
    <property type="entry name" value="Aminotran_5"/>
    <property type="match status" value="1"/>
</dbReference>
<dbReference type="EC" id="2.8.1.7" evidence="4"/>
<dbReference type="InterPro" id="IPR000192">
    <property type="entry name" value="Aminotrans_V_dom"/>
</dbReference>
<evidence type="ECO:0000256" key="7">
    <source>
        <dbReference type="ARBA" id="ARBA00022723"/>
    </source>
</evidence>
<dbReference type="Proteomes" id="UP001056291">
    <property type="component" value="Chromosome"/>
</dbReference>
<dbReference type="PANTHER" id="PTHR11601">
    <property type="entry name" value="CYSTEINE DESULFURYLASE FAMILY MEMBER"/>
    <property type="match status" value="1"/>
</dbReference>
<dbReference type="InterPro" id="IPR015422">
    <property type="entry name" value="PyrdxlP-dep_Trfase_small"/>
</dbReference>
<dbReference type="InterPro" id="IPR015424">
    <property type="entry name" value="PyrdxlP-dep_Trfase"/>
</dbReference>
<evidence type="ECO:0000313" key="14">
    <source>
        <dbReference type="EMBL" id="USG62268.1"/>
    </source>
</evidence>
<evidence type="ECO:0000256" key="12">
    <source>
        <dbReference type="RuleBase" id="RU004504"/>
    </source>
</evidence>
<accession>A0ABY4W5F1</accession>
<dbReference type="RefSeq" id="WP_251935927.1">
    <property type="nucleotide sequence ID" value="NZ_CP098747.1"/>
</dbReference>
<evidence type="ECO:0000256" key="5">
    <source>
        <dbReference type="ARBA" id="ARBA00013558"/>
    </source>
</evidence>
<keyword evidence="8" id="KW-0663">Pyridoxal phosphate</keyword>
<name>A0ABY4W5F1_9PROT</name>
<dbReference type="Gene3D" id="3.90.1150.10">
    <property type="entry name" value="Aspartate Aminotransferase, domain 1"/>
    <property type="match status" value="1"/>
</dbReference>
<feature type="domain" description="Aminotransferase class V" evidence="13">
    <location>
        <begin position="18"/>
        <end position="377"/>
    </location>
</feature>
<keyword evidence="9" id="KW-0408">Iron</keyword>
<dbReference type="PROSITE" id="PS00595">
    <property type="entry name" value="AA_TRANSFER_CLASS_5"/>
    <property type="match status" value="1"/>
</dbReference>
<dbReference type="PANTHER" id="PTHR11601:SF34">
    <property type="entry name" value="CYSTEINE DESULFURASE"/>
    <property type="match status" value="1"/>
</dbReference>
<sequence>MTPRSILHKGERVTLPLYLDYQASTPLDPKVRQQMAPYLDTHWGNPHSSTHGFGHDARKAIAGARQQIAGLLGADPQEIIFTSGATEANNLALLGHVRSHVGARHVISVETEHEAVLAPLSQLEAEGVAVTRLPVDARGGLDLDQLKQALRPETVLVSVMMANNETGACADLEAIGRICRGAGVTFHSDAAQGLGTKELDVRQTAVDLVSLSGHKIYGPMGIGALYQRGGCALTPLVHGGAQEKGLRAGTLPTALCVGLGAACALLADRREADAERILALRQQLVTGLKSALGEAVQVNEDAARQNPGCLSLRFDGIEAEDLLHALPDLALATGSACTSRDARPSHVLLAMGQTAVTAASTLRLGIGRETTAAEISYVRDQLVAAYPNLSG</sequence>
<evidence type="ECO:0000313" key="15">
    <source>
        <dbReference type="Proteomes" id="UP001056291"/>
    </source>
</evidence>
<evidence type="ECO:0000256" key="11">
    <source>
        <dbReference type="ARBA" id="ARBA00050776"/>
    </source>
</evidence>
<organism evidence="14 15">
    <name type="scientific">Sneathiella marina</name>
    <dbReference type="NCBI Taxonomy" id="2950108"/>
    <lineage>
        <taxon>Bacteria</taxon>
        <taxon>Pseudomonadati</taxon>
        <taxon>Pseudomonadota</taxon>
        <taxon>Alphaproteobacteria</taxon>
        <taxon>Sneathiellales</taxon>
        <taxon>Sneathiellaceae</taxon>
        <taxon>Sneathiella</taxon>
    </lineage>
</organism>
<keyword evidence="10" id="KW-0411">Iron-sulfur</keyword>
<evidence type="ECO:0000256" key="3">
    <source>
        <dbReference type="ARBA" id="ARBA00006490"/>
    </source>
</evidence>
<evidence type="ECO:0000256" key="6">
    <source>
        <dbReference type="ARBA" id="ARBA00022679"/>
    </source>
</evidence>
<comment type="catalytic activity">
    <reaction evidence="11">
        <text>(sulfur carrier)-H + L-cysteine = (sulfur carrier)-SH + L-alanine</text>
        <dbReference type="Rhea" id="RHEA:43892"/>
        <dbReference type="Rhea" id="RHEA-COMP:14737"/>
        <dbReference type="Rhea" id="RHEA-COMP:14739"/>
        <dbReference type="ChEBI" id="CHEBI:29917"/>
        <dbReference type="ChEBI" id="CHEBI:35235"/>
        <dbReference type="ChEBI" id="CHEBI:57972"/>
        <dbReference type="ChEBI" id="CHEBI:64428"/>
        <dbReference type="EC" id="2.8.1.7"/>
    </reaction>
</comment>
<comment type="cofactor">
    <cofactor evidence="1 12">
        <name>pyridoxal 5'-phosphate</name>
        <dbReference type="ChEBI" id="CHEBI:597326"/>
    </cofactor>
</comment>
<evidence type="ECO:0000256" key="9">
    <source>
        <dbReference type="ARBA" id="ARBA00023004"/>
    </source>
</evidence>
<gene>
    <name evidence="14" type="ORF">NBZ79_04660</name>
</gene>
<dbReference type="EMBL" id="CP098747">
    <property type="protein sequence ID" value="USG62268.1"/>
    <property type="molecule type" value="Genomic_DNA"/>
</dbReference>